<accession>C3JB23</accession>
<protein>
    <recommendedName>
        <fullName evidence="2">pre-crRNA processing endonuclease</fullName>
        <ecNumber evidence="2">3.1.-.-</ecNumber>
    </recommendedName>
</protein>
<keyword evidence="4" id="KW-1185">Reference proteome</keyword>
<gene>
    <name evidence="3" type="primary">cas5d</name>
    <name evidence="3" type="ORF">POREN0001_0853</name>
</gene>
<dbReference type="GO" id="GO:0051607">
    <property type="term" value="P:defense response to virus"/>
    <property type="evidence" value="ECO:0007669"/>
    <property type="project" value="UniProtKB-UniRule"/>
</dbReference>
<dbReference type="EC" id="3.1.-.-" evidence="2"/>
<dbReference type="eggNOG" id="ENOG502Z82V">
    <property type="taxonomic scope" value="Bacteria"/>
</dbReference>
<dbReference type="GO" id="GO:0004519">
    <property type="term" value="F:endonuclease activity"/>
    <property type="evidence" value="ECO:0007669"/>
    <property type="project" value="UniProtKB-UniRule"/>
</dbReference>
<proteinExistence type="inferred from homology"/>
<dbReference type="InterPro" id="IPR021124">
    <property type="entry name" value="CRISPR-assoc_prot_Cas5"/>
</dbReference>
<dbReference type="Pfam" id="PF09704">
    <property type="entry name" value="Cas_Cas5d"/>
    <property type="match status" value="1"/>
</dbReference>
<dbReference type="Gene3D" id="3.30.70.2660">
    <property type="match status" value="1"/>
</dbReference>
<evidence type="ECO:0000313" key="3">
    <source>
        <dbReference type="EMBL" id="EEN82611.1"/>
    </source>
</evidence>
<comment type="caution">
    <text evidence="3">The sequence shown here is derived from an EMBL/GenBank/DDBJ whole genome shotgun (WGS) entry which is preliminary data.</text>
</comment>
<keyword evidence="2" id="KW-0694">RNA-binding</keyword>
<evidence type="ECO:0000313" key="4">
    <source>
        <dbReference type="Proteomes" id="UP000004295"/>
    </source>
</evidence>
<comment type="similarity">
    <text evidence="2">Belongs to the CRISPR-associated protein Cas5 family. Subtype I-C/Dvulg subfamily.</text>
</comment>
<evidence type="ECO:0000256" key="1">
    <source>
        <dbReference type="ARBA" id="ARBA00023118"/>
    </source>
</evidence>
<evidence type="ECO:0000256" key="2">
    <source>
        <dbReference type="PIRNR" id="PIRNR029950"/>
    </source>
</evidence>
<dbReference type="RefSeq" id="WP_004333868.1">
    <property type="nucleotide sequence ID" value="NZ_ACNN01000023.1"/>
</dbReference>
<dbReference type="GO" id="GO:0003723">
    <property type="term" value="F:RNA binding"/>
    <property type="evidence" value="ECO:0007669"/>
    <property type="project" value="UniProtKB-UniRule"/>
</dbReference>
<dbReference type="EMBL" id="ACNN01000023">
    <property type="protein sequence ID" value="EEN82611.1"/>
    <property type="molecule type" value="Genomic_DNA"/>
</dbReference>
<organism evidence="3 4">
    <name type="scientific">Porphyromonas endodontalis (strain ATCC 35406 / DSM 24491 / JCM 8526 / CCUG 16442 / BCRC 14492 / NCTC 13058 / HG 370)</name>
    <name type="common">Bacteroides endodontalis</name>
    <dbReference type="NCBI Taxonomy" id="553175"/>
    <lineage>
        <taxon>Bacteria</taxon>
        <taxon>Pseudomonadati</taxon>
        <taxon>Bacteroidota</taxon>
        <taxon>Bacteroidia</taxon>
        <taxon>Bacteroidales</taxon>
        <taxon>Porphyromonadaceae</taxon>
        <taxon>Porphyromonas</taxon>
    </lineage>
</organism>
<dbReference type="STRING" id="553175.POREN0001_0853"/>
<dbReference type="NCBIfam" id="TIGR02593">
    <property type="entry name" value="CRISPR_cas5"/>
    <property type="match status" value="1"/>
</dbReference>
<dbReference type="PIRSF" id="PIRSF029950">
    <property type="entry name" value="Cas_CT1134"/>
    <property type="match status" value="1"/>
</dbReference>
<reference evidence="3 4" key="1">
    <citation type="submission" date="2009-04" db="EMBL/GenBank/DDBJ databases">
        <authorList>
            <person name="Sebastian Y."/>
            <person name="Madupu R."/>
            <person name="Durkin A.S."/>
            <person name="Torralba M."/>
            <person name="Methe B."/>
            <person name="Sutton G.G."/>
            <person name="Strausberg R.L."/>
            <person name="Nelson K.E."/>
        </authorList>
    </citation>
    <scope>NUCLEOTIDE SEQUENCE [LARGE SCALE GENOMIC DNA]</scope>
    <source>
        <strain evidence="4">ATCC 35406 / BCRC 14492 / JCM 8526 / NCTC 13058 / HG 370</strain>
    </source>
</reference>
<dbReference type="AlphaFoldDB" id="C3JB23"/>
<dbReference type="CDD" id="cd09651">
    <property type="entry name" value="Cas5_I-C"/>
    <property type="match status" value="1"/>
</dbReference>
<keyword evidence="2" id="KW-0378">Hydrolase</keyword>
<keyword evidence="2" id="KW-0255">Endonuclease</keyword>
<dbReference type="InterPro" id="IPR010155">
    <property type="entry name" value="CRISPR-assoc_prot_Cas5d"/>
</dbReference>
<dbReference type="GO" id="GO:0016787">
    <property type="term" value="F:hydrolase activity"/>
    <property type="evidence" value="ECO:0007669"/>
    <property type="project" value="UniProtKB-KW"/>
</dbReference>
<sequence>MEYTDKEYCLELRGDFACFTRPEMKVERVSYDVITPSAARNIFQAIFWKPAIRWEITRIEVLNPIKRFSIRRNEVASAMSPRASHLLIEEHRTQKTAYILRDVAYRVFAKLVFIPIRDRTDEEKARVTDPQHENPMKYQQIFERRAEQGQCFTQPYLGCREFSCSFEWIPNAPYGQGIPESRNLGYMLYDLDFAGNPRSPQPMFFEAIMEHGVISIPKPLSDKILR</sequence>
<dbReference type="GO" id="GO:0043571">
    <property type="term" value="P:maintenance of CRISPR repeat elements"/>
    <property type="evidence" value="ECO:0007669"/>
    <property type="project" value="UniProtKB-UniRule"/>
</dbReference>
<name>C3JB23_POREA</name>
<dbReference type="Proteomes" id="UP000004295">
    <property type="component" value="Unassembled WGS sequence"/>
</dbReference>
<dbReference type="GeneID" id="93365041"/>
<keyword evidence="2" id="KW-0540">Nuclease</keyword>
<dbReference type="InterPro" id="IPR013422">
    <property type="entry name" value="CRISPR-assoc_prot_Cas5_N"/>
</dbReference>
<dbReference type="NCBIfam" id="TIGR01876">
    <property type="entry name" value="cas_Cas5d"/>
    <property type="match status" value="1"/>
</dbReference>
<comment type="function">
    <text evidence="2">CRISPR (clustered regularly interspaced short palindromic repeat) is an adaptive immune system that provides protection against mobile genetic elements (viruses, transposable elements and conjugative plasmids). CRISPR clusters contain spacers, sequences complementary to antecedent mobile elements, and target invading nucleic acids. CRISPR clusters are transcribed and processed into CRISPR RNA (crRNA).</text>
</comment>
<keyword evidence="1 2" id="KW-0051">Antiviral defense</keyword>